<comment type="similarity">
    <text evidence="1">Belongs to the cystatin family.</text>
</comment>
<sequence length="144" mass="15844">MAGSRLSLVLLPLLLIALVCAVHAERKPRLVGGITEANENEEGVQRAVNFAISEYNKASNDKFGHRIVRVVRAQKQLVAGIKYILEVEISRTTCTKSVTDFSSCPLHEDPTLKKDKKGAVTLGWFSSSHNLSHNLPPEIPKDTI</sequence>
<keyword evidence="8" id="KW-1185">Reference proteome</keyword>
<reference evidence="7" key="2">
    <citation type="submission" date="2025-08" db="UniProtKB">
        <authorList>
            <consortium name="Ensembl"/>
        </authorList>
    </citation>
    <scope>IDENTIFICATION</scope>
</reference>
<dbReference type="PROSITE" id="PS00287">
    <property type="entry name" value="CYSTATIN"/>
    <property type="match status" value="1"/>
</dbReference>
<dbReference type="InterPro" id="IPR018073">
    <property type="entry name" value="Prot_inh_cystat_CS"/>
</dbReference>
<dbReference type="GO" id="GO:0005615">
    <property type="term" value="C:extracellular space"/>
    <property type="evidence" value="ECO:0000318"/>
    <property type="project" value="GO_Central"/>
</dbReference>
<name>A0A5F8G3F4_MONDO</name>
<gene>
    <name evidence="7" type="primary">CST3</name>
</gene>
<evidence type="ECO:0000259" key="6">
    <source>
        <dbReference type="SMART" id="SM00043"/>
    </source>
</evidence>
<dbReference type="Gene3D" id="3.10.450.10">
    <property type="match status" value="1"/>
</dbReference>
<dbReference type="GO" id="GO:0031982">
    <property type="term" value="C:vesicle"/>
    <property type="evidence" value="ECO:0000318"/>
    <property type="project" value="GO_Central"/>
</dbReference>
<dbReference type="Pfam" id="PF00031">
    <property type="entry name" value="Cystatin"/>
    <property type="match status" value="1"/>
</dbReference>
<dbReference type="SMART" id="SM00043">
    <property type="entry name" value="CY"/>
    <property type="match status" value="1"/>
</dbReference>
<dbReference type="PANTHER" id="PTHR46186">
    <property type="entry name" value="CYSTATIN"/>
    <property type="match status" value="1"/>
</dbReference>
<evidence type="ECO:0000313" key="8">
    <source>
        <dbReference type="Proteomes" id="UP000002280"/>
    </source>
</evidence>
<dbReference type="CDD" id="cd00042">
    <property type="entry name" value="CY"/>
    <property type="match status" value="1"/>
</dbReference>
<organism evidence="7 8">
    <name type="scientific">Monodelphis domestica</name>
    <name type="common">Gray short-tailed opossum</name>
    <dbReference type="NCBI Taxonomy" id="13616"/>
    <lineage>
        <taxon>Eukaryota</taxon>
        <taxon>Metazoa</taxon>
        <taxon>Chordata</taxon>
        <taxon>Craniata</taxon>
        <taxon>Vertebrata</taxon>
        <taxon>Euteleostomi</taxon>
        <taxon>Mammalia</taxon>
        <taxon>Metatheria</taxon>
        <taxon>Didelphimorphia</taxon>
        <taxon>Didelphidae</taxon>
        <taxon>Monodelphis</taxon>
    </lineage>
</organism>
<dbReference type="SUPFAM" id="SSF54403">
    <property type="entry name" value="Cystatin/monellin"/>
    <property type="match status" value="1"/>
</dbReference>
<evidence type="ECO:0000313" key="7">
    <source>
        <dbReference type="Ensembl" id="ENSMODP00000042008.1"/>
    </source>
</evidence>
<dbReference type="Proteomes" id="UP000002280">
    <property type="component" value="Chromosome 1"/>
</dbReference>
<feature type="signal peptide" evidence="5">
    <location>
        <begin position="1"/>
        <end position="24"/>
    </location>
</feature>
<evidence type="ECO:0000256" key="3">
    <source>
        <dbReference type="ARBA" id="ARBA00022704"/>
    </source>
</evidence>
<dbReference type="InterPro" id="IPR046350">
    <property type="entry name" value="Cystatin_sf"/>
</dbReference>
<reference evidence="7" key="3">
    <citation type="submission" date="2025-09" db="UniProtKB">
        <authorList>
            <consortium name="Ensembl"/>
        </authorList>
    </citation>
    <scope>IDENTIFICATION</scope>
</reference>
<proteinExistence type="inferred from homology"/>
<dbReference type="FunCoup" id="A0A5F8G3F4">
    <property type="interactions" value="194"/>
</dbReference>
<dbReference type="GO" id="GO:0004869">
    <property type="term" value="F:cysteine-type endopeptidase inhibitor activity"/>
    <property type="evidence" value="ECO:0000318"/>
    <property type="project" value="GO_Central"/>
</dbReference>
<keyword evidence="5" id="KW-0732">Signal</keyword>
<evidence type="ECO:0000256" key="4">
    <source>
        <dbReference type="ARBA" id="ARBA00023157"/>
    </source>
</evidence>
<dbReference type="AlphaFoldDB" id="A0A5F8G3F4"/>
<evidence type="ECO:0000256" key="2">
    <source>
        <dbReference type="ARBA" id="ARBA00022690"/>
    </source>
</evidence>
<protein>
    <submittedName>
        <fullName evidence="7">Cystatin-like</fullName>
    </submittedName>
</protein>
<reference evidence="7 8" key="1">
    <citation type="journal article" date="2007" name="Nature">
        <title>Genome of the marsupial Monodelphis domestica reveals innovation in non-coding sequences.</title>
        <authorList>
            <person name="Mikkelsen T.S."/>
            <person name="Wakefield M.J."/>
            <person name="Aken B."/>
            <person name="Amemiya C.T."/>
            <person name="Chang J.L."/>
            <person name="Duke S."/>
            <person name="Garber M."/>
            <person name="Gentles A.J."/>
            <person name="Goodstadt L."/>
            <person name="Heger A."/>
            <person name="Jurka J."/>
            <person name="Kamal M."/>
            <person name="Mauceli E."/>
            <person name="Searle S.M."/>
            <person name="Sharpe T."/>
            <person name="Baker M.L."/>
            <person name="Batzer M.A."/>
            <person name="Benos P.V."/>
            <person name="Belov K."/>
            <person name="Clamp M."/>
            <person name="Cook A."/>
            <person name="Cuff J."/>
            <person name="Das R."/>
            <person name="Davidow L."/>
            <person name="Deakin J.E."/>
            <person name="Fazzari M.J."/>
            <person name="Glass J.L."/>
            <person name="Grabherr M."/>
            <person name="Greally J.M."/>
            <person name="Gu W."/>
            <person name="Hore T.A."/>
            <person name="Huttley G.A."/>
            <person name="Kleber M."/>
            <person name="Jirtle R.L."/>
            <person name="Koina E."/>
            <person name="Lee J.T."/>
            <person name="Mahony S."/>
            <person name="Marra M.A."/>
            <person name="Miller R.D."/>
            <person name="Nicholls R.D."/>
            <person name="Oda M."/>
            <person name="Papenfuss A.T."/>
            <person name="Parra Z.E."/>
            <person name="Pollock D.D."/>
            <person name="Ray D.A."/>
            <person name="Schein J.E."/>
            <person name="Speed T.P."/>
            <person name="Thompson K."/>
            <person name="VandeBerg J.L."/>
            <person name="Wade C.M."/>
            <person name="Walker J.A."/>
            <person name="Waters P.D."/>
            <person name="Webber C."/>
            <person name="Weidman J.R."/>
            <person name="Xie X."/>
            <person name="Zody M.C."/>
            <person name="Baldwin J."/>
            <person name="Abdouelleil A."/>
            <person name="Abdulkadir J."/>
            <person name="Abebe A."/>
            <person name="Abera B."/>
            <person name="Abreu J."/>
            <person name="Acer S.C."/>
            <person name="Aftuck L."/>
            <person name="Alexander A."/>
            <person name="An P."/>
            <person name="Anderson E."/>
            <person name="Anderson S."/>
            <person name="Arachi H."/>
            <person name="Azer M."/>
            <person name="Bachantsang P."/>
            <person name="Barry A."/>
            <person name="Bayul T."/>
            <person name="Berlin A."/>
            <person name="Bessette D."/>
            <person name="Bloom T."/>
            <person name="Bloom T."/>
            <person name="Boguslavskiy L."/>
            <person name="Bonnet C."/>
            <person name="Boukhgalter B."/>
            <person name="Bourzgui I."/>
            <person name="Brown A."/>
            <person name="Cahill P."/>
            <person name="Channer S."/>
            <person name="Cheshatsang Y."/>
            <person name="Chuda L."/>
            <person name="Citroen M."/>
            <person name="Collymore A."/>
            <person name="Cooke P."/>
            <person name="Costello M."/>
            <person name="D'Aco K."/>
            <person name="Daza R."/>
            <person name="De Haan G."/>
            <person name="DeGray S."/>
            <person name="DeMaso C."/>
            <person name="Dhargay N."/>
            <person name="Dooley K."/>
            <person name="Dooley E."/>
            <person name="Doricent M."/>
            <person name="Dorje P."/>
            <person name="Dorjee K."/>
            <person name="Dupes A."/>
            <person name="Elong R."/>
            <person name="Falk J."/>
            <person name="Farina A."/>
            <person name="Faro S."/>
            <person name="Ferguson D."/>
            <person name="Fisher S."/>
            <person name="Foley C.D."/>
            <person name="Franke A."/>
            <person name="Friedrich D."/>
            <person name="Gadbois L."/>
            <person name="Gearin G."/>
            <person name="Gearin C.R."/>
            <person name="Giannoukos G."/>
            <person name="Goode T."/>
            <person name="Graham J."/>
            <person name="Grandbois E."/>
            <person name="Grewal S."/>
            <person name="Gyaltsen K."/>
            <person name="Hafez N."/>
            <person name="Hagos B."/>
            <person name="Hall J."/>
            <person name="Henson C."/>
            <person name="Hollinger A."/>
            <person name="Honan T."/>
            <person name="Huard M.D."/>
            <person name="Hughes L."/>
            <person name="Hurhula B."/>
            <person name="Husby M.E."/>
            <person name="Kamat A."/>
            <person name="Kanga B."/>
            <person name="Kashin S."/>
            <person name="Khazanovich D."/>
            <person name="Kisner P."/>
            <person name="Lance K."/>
            <person name="Lara M."/>
            <person name="Lee W."/>
            <person name="Lennon N."/>
            <person name="Letendre F."/>
            <person name="LeVine R."/>
            <person name="Lipovsky A."/>
            <person name="Liu X."/>
            <person name="Liu J."/>
            <person name="Liu S."/>
            <person name="Lokyitsang T."/>
            <person name="Lokyitsang Y."/>
            <person name="Lubonja R."/>
            <person name="Lui A."/>
            <person name="MacDonald P."/>
            <person name="Magnisalis V."/>
            <person name="Maru K."/>
            <person name="Matthews C."/>
            <person name="McCusker W."/>
            <person name="McDonough S."/>
            <person name="Mehta T."/>
            <person name="Meldrim J."/>
            <person name="Meneus L."/>
            <person name="Mihai O."/>
            <person name="Mihalev A."/>
            <person name="Mihova T."/>
            <person name="Mittelman R."/>
            <person name="Mlenga V."/>
            <person name="Montmayeur A."/>
            <person name="Mulrain L."/>
            <person name="Navidi A."/>
            <person name="Naylor J."/>
            <person name="Negash T."/>
            <person name="Nguyen T."/>
            <person name="Nguyen N."/>
            <person name="Nicol R."/>
            <person name="Norbu C."/>
            <person name="Norbu N."/>
            <person name="Novod N."/>
            <person name="O'Neill B."/>
            <person name="Osman S."/>
            <person name="Markiewicz E."/>
            <person name="Oyono O.L."/>
            <person name="Patti C."/>
            <person name="Phunkhang P."/>
            <person name="Pierre F."/>
            <person name="Priest M."/>
            <person name="Raghuraman S."/>
            <person name="Rege F."/>
            <person name="Reyes R."/>
            <person name="Rise C."/>
            <person name="Rogov P."/>
            <person name="Ross K."/>
            <person name="Ryan E."/>
            <person name="Settipalli S."/>
            <person name="Shea T."/>
            <person name="Sherpa N."/>
            <person name="Shi L."/>
            <person name="Shih D."/>
            <person name="Sparrow T."/>
            <person name="Spaulding J."/>
            <person name="Stalker J."/>
            <person name="Stange-Thomann N."/>
            <person name="Stavropoulos S."/>
            <person name="Stone C."/>
            <person name="Strader C."/>
            <person name="Tesfaye S."/>
            <person name="Thomson T."/>
            <person name="Thoulutsang Y."/>
            <person name="Thoulutsang D."/>
            <person name="Topham K."/>
            <person name="Topping I."/>
            <person name="Tsamla T."/>
            <person name="Vassiliev H."/>
            <person name="Vo A."/>
            <person name="Wangchuk T."/>
            <person name="Wangdi T."/>
            <person name="Weiand M."/>
            <person name="Wilkinson J."/>
            <person name="Wilson A."/>
            <person name="Yadav S."/>
            <person name="Young G."/>
            <person name="Yu Q."/>
            <person name="Zembek L."/>
            <person name="Zhong D."/>
            <person name="Zimmer A."/>
            <person name="Zwirko Z."/>
            <person name="Jaffe D.B."/>
            <person name="Alvarez P."/>
            <person name="Brockman W."/>
            <person name="Butler J."/>
            <person name="Chin C."/>
            <person name="Gnerre S."/>
            <person name="MacCallum I."/>
            <person name="Graves J.A."/>
            <person name="Ponting C.P."/>
            <person name="Breen M."/>
            <person name="Samollow P.B."/>
            <person name="Lander E.S."/>
            <person name="Lindblad-Toh K."/>
        </authorList>
    </citation>
    <scope>NUCLEOTIDE SEQUENCE [LARGE SCALE GENOMIC DNA]</scope>
</reference>
<dbReference type="FunFam" id="3.10.450.10:FF:000004">
    <property type="entry name" value="Cystatin C"/>
    <property type="match status" value="1"/>
</dbReference>
<dbReference type="GeneTree" id="ENSGT00940000154755"/>
<evidence type="ECO:0000256" key="1">
    <source>
        <dbReference type="ARBA" id="ARBA00009403"/>
    </source>
</evidence>
<dbReference type="Bgee" id="ENSMODG00000048042">
    <property type="expression patterns" value="Expressed in placenta and 17 other cell types or tissues"/>
</dbReference>
<dbReference type="GO" id="GO:0005737">
    <property type="term" value="C:cytoplasm"/>
    <property type="evidence" value="ECO:0000318"/>
    <property type="project" value="GO_Central"/>
</dbReference>
<dbReference type="Ensembl" id="ENSMODT00000067880.1">
    <property type="protein sequence ID" value="ENSMODP00000042008.1"/>
    <property type="gene ID" value="ENSMODG00000048042.1"/>
</dbReference>
<accession>A0A5F8G3F4</accession>
<evidence type="ECO:0000256" key="5">
    <source>
        <dbReference type="SAM" id="SignalP"/>
    </source>
</evidence>
<feature type="chain" id="PRO_5023873766" evidence="5">
    <location>
        <begin position="25"/>
        <end position="144"/>
    </location>
</feature>
<dbReference type="PANTHER" id="PTHR46186:SF2">
    <property type="entry name" value="CYSTATIN"/>
    <property type="match status" value="1"/>
</dbReference>
<keyword evidence="3" id="KW-0789">Thiol protease inhibitor</keyword>
<feature type="domain" description="Cystatin" evidence="6">
    <location>
        <begin position="29"/>
        <end position="136"/>
    </location>
</feature>
<keyword evidence="2" id="KW-0646">Protease inhibitor</keyword>
<dbReference type="STRING" id="13616.ENSMODP00000042008"/>
<keyword evidence="4" id="KW-1015">Disulfide bond</keyword>
<dbReference type="InterPro" id="IPR000010">
    <property type="entry name" value="Cystatin_dom"/>
</dbReference>
<dbReference type="InParanoid" id="A0A5F8G3F4"/>